<evidence type="ECO:0000313" key="2">
    <source>
        <dbReference type="Proteomes" id="UP000319769"/>
    </source>
</evidence>
<evidence type="ECO:0000313" key="1">
    <source>
        <dbReference type="EMBL" id="KAA9152297.1"/>
    </source>
</evidence>
<organism evidence="1 2">
    <name type="scientific">Amycolatopsis acidicola</name>
    <dbReference type="NCBI Taxonomy" id="2596893"/>
    <lineage>
        <taxon>Bacteria</taxon>
        <taxon>Bacillati</taxon>
        <taxon>Actinomycetota</taxon>
        <taxon>Actinomycetes</taxon>
        <taxon>Pseudonocardiales</taxon>
        <taxon>Pseudonocardiaceae</taxon>
        <taxon>Amycolatopsis</taxon>
    </lineage>
</organism>
<accession>A0A5N0UNN3</accession>
<comment type="caution">
    <text evidence="1">The sequence shown here is derived from an EMBL/GenBank/DDBJ whole genome shotgun (WGS) entry which is preliminary data.</text>
</comment>
<gene>
    <name evidence="1" type="ORF">FPZ12_037060</name>
</gene>
<dbReference type="AlphaFoldDB" id="A0A5N0UNN3"/>
<keyword evidence="2" id="KW-1185">Reference proteome</keyword>
<name>A0A5N0UNN3_9PSEU</name>
<dbReference type="Proteomes" id="UP000319769">
    <property type="component" value="Unassembled WGS sequence"/>
</dbReference>
<reference evidence="1" key="1">
    <citation type="submission" date="2019-09" db="EMBL/GenBank/DDBJ databases">
        <authorList>
            <person name="Teo W.F.A."/>
            <person name="Duangmal K."/>
        </authorList>
    </citation>
    <scope>NUCLEOTIDE SEQUENCE [LARGE SCALE GENOMIC DNA]</scope>
    <source>
        <strain evidence="1">K81G1</strain>
    </source>
</reference>
<dbReference type="EMBL" id="VMNW02000089">
    <property type="protein sequence ID" value="KAA9152297.1"/>
    <property type="molecule type" value="Genomic_DNA"/>
</dbReference>
<dbReference type="RefSeq" id="WP_150980679.1">
    <property type="nucleotide sequence ID" value="NZ_VMNW02000089.1"/>
</dbReference>
<protein>
    <recommendedName>
        <fullName evidence="3">TetR family transcriptional regulator</fullName>
    </recommendedName>
</protein>
<evidence type="ECO:0008006" key="3">
    <source>
        <dbReference type="Google" id="ProtNLM"/>
    </source>
</evidence>
<proteinExistence type="predicted"/>
<sequence length="81" mass="8422">MTVGAAERGEGLREGRKQATRLALHEAAIRLMSVAEPHSVAAAVSAGVRVVSRNWPSTTARVDGLFAEVFGILGRGGVTGH</sequence>